<dbReference type="GO" id="GO:0016020">
    <property type="term" value="C:membrane"/>
    <property type="evidence" value="ECO:0007669"/>
    <property type="project" value="UniProtKB-SubCell"/>
</dbReference>
<dbReference type="InParanoid" id="O62517"/>
<dbReference type="SMR" id="O62517"/>
<evidence type="ECO:0000313" key="9">
    <source>
        <dbReference type="WormBase" id="ZK678.6"/>
    </source>
</evidence>
<keyword evidence="4 6" id="KW-1133">Transmembrane helix</keyword>
<dbReference type="InterPro" id="IPR000609">
    <property type="entry name" value="7TM_GPCR_serpentine_rcpt_Srg"/>
</dbReference>
<dbReference type="PIR" id="T27980">
    <property type="entry name" value="T27980"/>
</dbReference>
<name>O62517_CAEEL</name>
<dbReference type="MINT" id="O62517"/>
<feature type="transmembrane region" description="Helical" evidence="6">
    <location>
        <begin position="139"/>
        <end position="157"/>
    </location>
</feature>
<dbReference type="PANTHER" id="PTHR31114">
    <property type="entry name" value="SERPENTINE RECEPTOR CLASS GAMMA"/>
    <property type="match status" value="1"/>
</dbReference>
<evidence type="ECO:0000313" key="8">
    <source>
        <dbReference type="Proteomes" id="UP000001940"/>
    </source>
</evidence>
<dbReference type="OMA" id="CVYLNTW"/>
<dbReference type="PANTHER" id="PTHR31114:SF6">
    <property type="entry name" value="SERPENTINE RECEPTOR CLASS GAMMA"/>
    <property type="match status" value="1"/>
</dbReference>
<feature type="transmembrane region" description="Helical" evidence="6">
    <location>
        <begin position="164"/>
        <end position="184"/>
    </location>
</feature>
<reference evidence="7 8" key="1">
    <citation type="journal article" date="1998" name="Science">
        <title>Genome sequence of the nematode C. elegans: a platform for investigating biology.</title>
        <authorList>
            <consortium name="The C. elegans sequencing consortium"/>
            <person name="Sulson J.E."/>
            <person name="Waterston R."/>
        </authorList>
    </citation>
    <scope>NUCLEOTIDE SEQUENCE [LARGE SCALE GENOMIC DNA]</scope>
    <source>
        <strain evidence="7 8">Bristol N2</strain>
    </source>
</reference>
<dbReference type="HOGENOM" id="CLU_076972_0_0_1"/>
<accession>O62517</accession>
<feature type="transmembrane region" description="Helical" evidence="6">
    <location>
        <begin position="113"/>
        <end position="133"/>
    </location>
</feature>
<dbReference type="PaxDb" id="6239-ZK678.6"/>
<dbReference type="KEGG" id="cel:CELE_ZK678.6"/>
<evidence type="ECO:0000256" key="1">
    <source>
        <dbReference type="ARBA" id="ARBA00004141"/>
    </source>
</evidence>
<keyword evidence="8" id="KW-1185">Reference proteome</keyword>
<evidence type="ECO:0000313" key="7">
    <source>
        <dbReference type="EMBL" id="CAB01907.2"/>
    </source>
</evidence>
<dbReference type="GeneID" id="191395"/>
<evidence type="ECO:0000256" key="2">
    <source>
        <dbReference type="ARBA" id="ARBA00005692"/>
    </source>
</evidence>
<feature type="transmembrane region" description="Helical" evidence="6">
    <location>
        <begin position="20"/>
        <end position="46"/>
    </location>
</feature>
<evidence type="ECO:0000256" key="6">
    <source>
        <dbReference type="RuleBase" id="RU280813"/>
    </source>
</evidence>
<dbReference type="AGR" id="WB:WBGene00005221"/>
<dbReference type="RefSeq" id="NP_510589.2">
    <property type="nucleotide sequence ID" value="NM_078188.2"/>
</dbReference>
<gene>
    <name evidence="7 9" type="primary">srg-64</name>
    <name evidence="7" type="ORF">CELE_ZK678.6</name>
    <name evidence="9" type="ORF">ZK678.6</name>
</gene>
<comment type="subcellular location">
    <subcellularLocation>
        <location evidence="1">Membrane</location>
        <topology evidence="1">Multi-pass membrane protein</topology>
    </subcellularLocation>
</comment>
<dbReference type="Proteomes" id="UP000001940">
    <property type="component" value="Chromosome X"/>
</dbReference>
<evidence type="ECO:0000256" key="4">
    <source>
        <dbReference type="ARBA" id="ARBA00022989"/>
    </source>
</evidence>
<dbReference type="eggNOG" id="ENOG502TGY0">
    <property type="taxonomic scope" value="Eukaryota"/>
</dbReference>
<feature type="transmembrane region" description="Helical" evidence="6">
    <location>
        <begin position="271"/>
        <end position="291"/>
    </location>
</feature>
<proteinExistence type="inferred from homology"/>
<keyword evidence="5 6" id="KW-0472">Membrane</keyword>
<dbReference type="FunCoup" id="O62517">
    <property type="interactions" value="14"/>
</dbReference>
<dbReference type="OrthoDB" id="5847711at2759"/>
<dbReference type="InterPro" id="IPR052880">
    <property type="entry name" value="NRL-Serpentine_Class_Gamma"/>
</dbReference>
<dbReference type="UCSC" id="ZK678.6">
    <property type="organism name" value="c. elegans"/>
</dbReference>
<comment type="similarity">
    <text evidence="2 6">Belongs to the nematode receptor-like protein srg family.</text>
</comment>
<dbReference type="AlphaFoldDB" id="O62517"/>
<dbReference type="EMBL" id="BX284606">
    <property type="protein sequence ID" value="CAB01907.2"/>
    <property type="molecule type" value="Genomic_DNA"/>
</dbReference>
<dbReference type="IntAct" id="O62517">
    <property type="interactions" value="1"/>
</dbReference>
<dbReference type="PhylomeDB" id="O62517"/>
<feature type="transmembrane region" description="Helical" evidence="6">
    <location>
        <begin position="53"/>
        <end position="77"/>
    </location>
</feature>
<dbReference type="GO" id="GO:0007606">
    <property type="term" value="P:sensory perception of chemical stimulus"/>
    <property type="evidence" value="ECO:0007669"/>
    <property type="project" value="UniProtKB-UniRule"/>
</dbReference>
<dbReference type="Pfam" id="PF02118">
    <property type="entry name" value="Srg"/>
    <property type="match status" value="1"/>
</dbReference>
<keyword evidence="7" id="KW-0675">Receptor</keyword>
<sequence>MSTSFTVNLENVTLSSTTEILTYIQLTYGIPSFFMMIFTLFLIAFGKVYKSSFYTLVIFDLSTNICVYLNTWIAIRIEMHPNLVFLLKAVEYTIPGSLTWFKYFPYWFFHMHFWTSALLTVHRLSSIFLFHRYESFWSRWYFILLIFAIACICSHLPKYLWTGFLYEVYIIDDVFICIHFPLALKAAYNVVAVFSVIYFLLNLSMGLITAFMVSKKFQGGSTLNASISRKLTKISLTYSVVYTSEVMWSVLNSCNSYLNFLPDFFLKFNNMLLVFASDIFTLSLPFILLIYDSNVKSDLFRITKQSAPGTLLVLTN</sequence>
<organism evidence="7 8">
    <name type="scientific">Caenorhabditis elegans</name>
    <dbReference type="NCBI Taxonomy" id="6239"/>
    <lineage>
        <taxon>Eukaryota</taxon>
        <taxon>Metazoa</taxon>
        <taxon>Ecdysozoa</taxon>
        <taxon>Nematoda</taxon>
        <taxon>Chromadorea</taxon>
        <taxon>Rhabditida</taxon>
        <taxon>Rhabditina</taxon>
        <taxon>Rhabditomorpha</taxon>
        <taxon>Rhabditoidea</taxon>
        <taxon>Rhabditidae</taxon>
        <taxon>Peloderinae</taxon>
        <taxon>Caenorhabditis</taxon>
    </lineage>
</organism>
<evidence type="ECO:0000256" key="3">
    <source>
        <dbReference type="ARBA" id="ARBA00022692"/>
    </source>
</evidence>
<dbReference type="CTD" id="191395"/>
<keyword evidence="3 6" id="KW-0812">Transmembrane</keyword>
<dbReference type="GO" id="GO:0004888">
    <property type="term" value="F:transmembrane signaling receptor activity"/>
    <property type="evidence" value="ECO:0007669"/>
    <property type="project" value="InterPro"/>
</dbReference>
<feature type="transmembrane region" description="Helical" evidence="6">
    <location>
        <begin position="190"/>
        <end position="213"/>
    </location>
</feature>
<protein>
    <recommendedName>
        <fullName evidence="6">Serpentine receptor class gamma</fullName>
    </recommendedName>
</protein>
<evidence type="ECO:0000256" key="5">
    <source>
        <dbReference type="ARBA" id="ARBA00023136"/>
    </source>
</evidence>
<dbReference type="WormBase" id="ZK678.6">
    <property type="protein sequence ID" value="CE33263"/>
    <property type="gene ID" value="WBGene00005221"/>
    <property type="gene designation" value="srg-64"/>
</dbReference>